<dbReference type="CDD" id="cd11375">
    <property type="entry name" value="Peptidase_M54"/>
    <property type="match status" value="1"/>
</dbReference>
<comment type="cofactor">
    <cofactor evidence="1">
        <name>Zn(2+)</name>
        <dbReference type="ChEBI" id="CHEBI:29105"/>
    </cofactor>
</comment>
<dbReference type="GO" id="GO:0008270">
    <property type="term" value="F:zinc ion binding"/>
    <property type="evidence" value="ECO:0007669"/>
    <property type="project" value="InterPro"/>
</dbReference>
<organism evidence="7 8">
    <name type="scientific">Aerophobetes bacterium</name>
    <dbReference type="NCBI Taxonomy" id="2030807"/>
    <lineage>
        <taxon>Bacteria</taxon>
        <taxon>Candidatus Aerophobota</taxon>
    </lineage>
</organism>
<keyword evidence="3" id="KW-0479">Metal-binding</keyword>
<accession>A0A497E5X1</accession>
<dbReference type="Gene3D" id="3.40.390.10">
    <property type="entry name" value="Collagenase (Catalytic Domain)"/>
    <property type="match status" value="1"/>
</dbReference>
<dbReference type="InterPro" id="IPR024079">
    <property type="entry name" value="MetalloPept_cat_dom_sf"/>
</dbReference>
<keyword evidence="2" id="KW-0645">Protease</keyword>
<evidence type="ECO:0000256" key="6">
    <source>
        <dbReference type="ARBA" id="ARBA00023049"/>
    </source>
</evidence>
<keyword evidence="6" id="KW-0482">Metalloprotease</keyword>
<comment type="caution">
    <text evidence="7">The sequence shown here is derived from an EMBL/GenBank/DDBJ whole genome shotgun (WGS) entry which is preliminary data.</text>
</comment>
<evidence type="ECO:0000256" key="4">
    <source>
        <dbReference type="ARBA" id="ARBA00022801"/>
    </source>
</evidence>
<evidence type="ECO:0000256" key="3">
    <source>
        <dbReference type="ARBA" id="ARBA00022723"/>
    </source>
</evidence>
<evidence type="ECO:0000256" key="5">
    <source>
        <dbReference type="ARBA" id="ARBA00022833"/>
    </source>
</evidence>
<dbReference type="GO" id="GO:0008237">
    <property type="term" value="F:metallopeptidase activity"/>
    <property type="evidence" value="ECO:0007669"/>
    <property type="project" value="UniProtKB-KW"/>
</dbReference>
<dbReference type="PIRSF" id="PIRSF005785">
    <property type="entry name" value="Zn-prot_arch"/>
    <property type="match status" value="1"/>
</dbReference>
<gene>
    <name evidence="7" type="ORF">DRJ00_00735</name>
</gene>
<evidence type="ECO:0000313" key="7">
    <source>
        <dbReference type="EMBL" id="RLE10657.1"/>
    </source>
</evidence>
<dbReference type="SUPFAM" id="SSF55486">
    <property type="entry name" value="Metalloproteases ('zincins'), catalytic domain"/>
    <property type="match status" value="1"/>
</dbReference>
<name>A0A497E5X1_UNCAE</name>
<dbReference type="PANTHER" id="PTHR15910">
    <property type="entry name" value="ARCHAEMETZINCIN"/>
    <property type="match status" value="1"/>
</dbReference>
<dbReference type="Proteomes" id="UP000279422">
    <property type="component" value="Unassembled WGS sequence"/>
</dbReference>
<protein>
    <recommendedName>
        <fullName evidence="9">Archaemetzincin</fullName>
    </recommendedName>
</protein>
<keyword evidence="4" id="KW-0378">Hydrolase</keyword>
<dbReference type="InterPro" id="IPR012962">
    <property type="entry name" value="Pept_M54_archaemetzincn"/>
</dbReference>
<proteinExistence type="inferred from homology"/>
<dbReference type="PANTHER" id="PTHR15910:SF1">
    <property type="entry name" value="ARCHAEMETZINCIN-2"/>
    <property type="match status" value="1"/>
</dbReference>
<keyword evidence="5" id="KW-0862">Zinc</keyword>
<evidence type="ECO:0008006" key="9">
    <source>
        <dbReference type="Google" id="ProtNLM"/>
    </source>
</evidence>
<reference evidence="7 8" key="1">
    <citation type="submission" date="2018-06" db="EMBL/GenBank/DDBJ databases">
        <title>Extensive metabolic versatility and redundancy in microbially diverse, dynamic hydrothermal sediments.</title>
        <authorList>
            <person name="Dombrowski N."/>
            <person name="Teske A."/>
            <person name="Baker B.J."/>
        </authorList>
    </citation>
    <scope>NUCLEOTIDE SEQUENCE [LARGE SCALE GENOMIC DNA]</scope>
    <source>
        <strain evidence="7">B47_G16</strain>
    </source>
</reference>
<evidence type="ECO:0000313" key="8">
    <source>
        <dbReference type="Proteomes" id="UP000279422"/>
    </source>
</evidence>
<dbReference type="NCBIfam" id="NF033823">
    <property type="entry name" value="archmetzin"/>
    <property type="match status" value="1"/>
</dbReference>
<dbReference type="Pfam" id="PF07998">
    <property type="entry name" value="Peptidase_M54"/>
    <property type="match status" value="1"/>
</dbReference>
<dbReference type="GO" id="GO:0006508">
    <property type="term" value="P:proteolysis"/>
    <property type="evidence" value="ECO:0007669"/>
    <property type="project" value="UniProtKB-KW"/>
</dbReference>
<evidence type="ECO:0000256" key="1">
    <source>
        <dbReference type="ARBA" id="ARBA00001947"/>
    </source>
</evidence>
<sequence length="179" mass="21001">MAIVIYLLPLGKVERELLEHLVSQVGRIFSCRVEIKRALSRPEYAYNEERNQYCADLILEKLEREDWKEEEKVLGVADLDLYTPGLNFVFGEASLNGKVALIGLSRLRQGFYGLPDEENLFYERAAKEAVHELGHAFGLNHCKNKRCVMYFSNSLFDTDRKRKEFCKDCRKRIFRRFPE</sequence>
<dbReference type="InterPro" id="IPR012091">
    <property type="entry name" value="Pept_M54_archaemetzncn_arc/bac"/>
</dbReference>
<dbReference type="EMBL" id="QMPZ01000004">
    <property type="protein sequence ID" value="RLE10657.1"/>
    <property type="molecule type" value="Genomic_DNA"/>
</dbReference>
<evidence type="ECO:0000256" key="2">
    <source>
        <dbReference type="ARBA" id="ARBA00022670"/>
    </source>
</evidence>
<dbReference type="AlphaFoldDB" id="A0A497E5X1"/>
<dbReference type="HAMAP" id="MF_01842">
    <property type="entry name" value="Archaemetzincin"/>
    <property type="match status" value="1"/>
</dbReference>